<accession>A0ABV3LFQ6</accession>
<evidence type="ECO:0000313" key="2">
    <source>
        <dbReference type="Proteomes" id="UP001553715"/>
    </source>
</evidence>
<keyword evidence="2" id="KW-1185">Reference proteome</keyword>
<reference evidence="1 2" key="1">
    <citation type="submission" date="2024-06" db="EMBL/GenBank/DDBJ databases">
        <title>The Natural Products Discovery Center: Release of the First 8490 Sequenced Strains for Exploring Actinobacteria Biosynthetic Diversity.</title>
        <authorList>
            <person name="Kalkreuter E."/>
            <person name="Kautsar S.A."/>
            <person name="Yang D."/>
            <person name="Bader C.D."/>
            <person name="Teijaro C.N."/>
            <person name="Fluegel L."/>
            <person name="Davis C.M."/>
            <person name="Simpson J.R."/>
            <person name="Lauterbach L."/>
            <person name="Steele A.D."/>
            <person name="Gui C."/>
            <person name="Meng S."/>
            <person name="Li G."/>
            <person name="Viehrig K."/>
            <person name="Ye F."/>
            <person name="Su P."/>
            <person name="Kiefer A.F."/>
            <person name="Nichols A."/>
            <person name="Cepeda A.J."/>
            <person name="Yan W."/>
            <person name="Fan B."/>
            <person name="Jiang Y."/>
            <person name="Adhikari A."/>
            <person name="Zheng C.-J."/>
            <person name="Schuster L."/>
            <person name="Cowan T.M."/>
            <person name="Smanski M.J."/>
            <person name="Chevrette M.G."/>
            <person name="De Carvalho L.P.S."/>
            <person name="Shen B."/>
        </authorList>
    </citation>
    <scope>NUCLEOTIDE SEQUENCE [LARGE SCALE GENOMIC DNA]</scope>
    <source>
        <strain evidence="1 2">NPDC077434</strain>
    </source>
</reference>
<gene>
    <name evidence="1" type="ORF">AB0301_06645</name>
</gene>
<evidence type="ECO:0000313" key="1">
    <source>
        <dbReference type="EMBL" id="MEW1974744.1"/>
    </source>
</evidence>
<dbReference type="EMBL" id="JBFBMH010000006">
    <property type="protein sequence ID" value="MEW1974744.1"/>
    <property type="molecule type" value="Genomic_DNA"/>
</dbReference>
<sequence>MFLLGVDHARVAIDPGSGDPLHPGVGEANAITKREAERATELHRIDWSCDWDTPGRYRVQNLGPDIALNVRAQITVDDETVVGEALRLESGEAIILDFPRALATYKHEQRERDEDRNWKSAQKDSGLFGGTVTNLPIMSRLSPLHGADHWIRDLLTWQSPAGNPLKKDDQHKLCTLA</sequence>
<name>A0ABV3LFQ6_9MICO</name>
<dbReference type="RefSeq" id="WP_152594903.1">
    <property type="nucleotide sequence ID" value="NZ_JAJVKR010000001.1"/>
</dbReference>
<comment type="caution">
    <text evidence="1">The sequence shown here is derived from an EMBL/GenBank/DDBJ whole genome shotgun (WGS) entry which is preliminary data.</text>
</comment>
<dbReference type="Proteomes" id="UP001553715">
    <property type="component" value="Unassembled WGS sequence"/>
</dbReference>
<proteinExistence type="predicted"/>
<protein>
    <submittedName>
        <fullName evidence="1">Uncharacterized protein</fullName>
    </submittedName>
</protein>
<organism evidence="1 2">
    <name type="scientific">Microbacterium profundi</name>
    <dbReference type="NCBI Taxonomy" id="450380"/>
    <lineage>
        <taxon>Bacteria</taxon>
        <taxon>Bacillati</taxon>
        <taxon>Actinomycetota</taxon>
        <taxon>Actinomycetes</taxon>
        <taxon>Micrococcales</taxon>
        <taxon>Microbacteriaceae</taxon>
        <taxon>Microbacterium</taxon>
    </lineage>
</organism>